<comment type="subcellular location">
    <subcellularLocation>
        <location evidence="1">Periplasm</location>
    </subcellularLocation>
</comment>
<keyword evidence="4 6" id="KW-0732">Signal</keyword>
<organism evidence="7 8">
    <name type="scientific">Allosediminivita pacifica</name>
    <dbReference type="NCBI Taxonomy" id="1267769"/>
    <lineage>
        <taxon>Bacteria</taxon>
        <taxon>Pseudomonadati</taxon>
        <taxon>Pseudomonadota</taxon>
        <taxon>Alphaproteobacteria</taxon>
        <taxon>Rhodobacterales</taxon>
        <taxon>Paracoccaceae</taxon>
        <taxon>Allosediminivita</taxon>
    </lineage>
</organism>
<evidence type="ECO:0000313" key="7">
    <source>
        <dbReference type="EMBL" id="PTX47210.1"/>
    </source>
</evidence>
<dbReference type="CDD" id="cd13602">
    <property type="entry name" value="PBP2_TRAP_BpDctp6_7"/>
    <property type="match status" value="1"/>
</dbReference>
<dbReference type="Gene3D" id="3.40.190.170">
    <property type="entry name" value="Bacterial extracellular solute-binding protein, family 7"/>
    <property type="match status" value="1"/>
</dbReference>
<keyword evidence="8" id="KW-1185">Reference proteome</keyword>
<dbReference type="RefSeq" id="WP_107976751.1">
    <property type="nucleotide sequence ID" value="NZ_BMEZ01000010.1"/>
</dbReference>
<name>A0A2T6ATR3_9RHOB</name>
<dbReference type="InterPro" id="IPR018389">
    <property type="entry name" value="DctP_fam"/>
</dbReference>
<dbReference type="Proteomes" id="UP000244069">
    <property type="component" value="Unassembled WGS sequence"/>
</dbReference>
<evidence type="ECO:0000313" key="8">
    <source>
        <dbReference type="Proteomes" id="UP000244069"/>
    </source>
</evidence>
<dbReference type="PANTHER" id="PTHR33376:SF7">
    <property type="entry name" value="C4-DICARBOXYLATE-BINDING PROTEIN DCTB"/>
    <property type="match status" value="1"/>
</dbReference>
<reference evidence="7 8" key="1">
    <citation type="submission" date="2018-04" db="EMBL/GenBank/DDBJ databases">
        <title>Genomic Encyclopedia of Archaeal and Bacterial Type Strains, Phase II (KMG-II): from individual species to whole genera.</title>
        <authorList>
            <person name="Goeker M."/>
        </authorList>
    </citation>
    <scope>NUCLEOTIDE SEQUENCE [LARGE SCALE GENOMIC DNA]</scope>
    <source>
        <strain evidence="7 8">DSM 29329</strain>
    </source>
</reference>
<keyword evidence="3" id="KW-0813">Transport</keyword>
<feature type="signal peptide" evidence="6">
    <location>
        <begin position="1"/>
        <end position="21"/>
    </location>
</feature>
<dbReference type="GO" id="GO:0055085">
    <property type="term" value="P:transmembrane transport"/>
    <property type="evidence" value="ECO:0007669"/>
    <property type="project" value="InterPro"/>
</dbReference>
<dbReference type="NCBIfam" id="NF037995">
    <property type="entry name" value="TRAP_S1"/>
    <property type="match status" value="1"/>
</dbReference>
<dbReference type="OrthoDB" id="9799287at2"/>
<dbReference type="PANTHER" id="PTHR33376">
    <property type="match status" value="1"/>
</dbReference>
<keyword evidence="5" id="KW-0574">Periplasm</keyword>
<dbReference type="Pfam" id="PF03480">
    <property type="entry name" value="DctP"/>
    <property type="match status" value="1"/>
</dbReference>
<proteinExistence type="inferred from homology"/>
<protein>
    <submittedName>
        <fullName evidence="7">TRAP-type C4-dicarboxylate transport system substrate-binding protein</fullName>
    </submittedName>
</protein>
<comment type="caution">
    <text evidence="7">The sequence shown here is derived from an EMBL/GenBank/DDBJ whole genome shotgun (WGS) entry which is preliminary data.</text>
</comment>
<evidence type="ECO:0000256" key="4">
    <source>
        <dbReference type="ARBA" id="ARBA00022729"/>
    </source>
</evidence>
<evidence type="ECO:0000256" key="2">
    <source>
        <dbReference type="ARBA" id="ARBA00009023"/>
    </source>
</evidence>
<evidence type="ECO:0000256" key="3">
    <source>
        <dbReference type="ARBA" id="ARBA00022448"/>
    </source>
</evidence>
<dbReference type="GO" id="GO:0042597">
    <property type="term" value="C:periplasmic space"/>
    <property type="evidence" value="ECO:0007669"/>
    <property type="project" value="UniProtKB-SubCell"/>
</dbReference>
<evidence type="ECO:0000256" key="6">
    <source>
        <dbReference type="SAM" id="SignalP"/>
    </source>
</evidence>
<dbReference type="InterPro" id="IPR038404">
    <property type="entry name" value="TRAP_DctP_sf"/>
</dbReference>
<feature type="chain" id="PRO_5015668886" evidence="6">
    <location>
        <begin position="22"/>
        <end position="346"/>
    </location>
</feature>
<sequence>MKKLFASTTLGAVALAAAAGAQELPKTEINVVGNLGTTTQSRLLEAPFWAEGVTELSDGQITARFRPRNELGLEGPETFGLLADGVMNITNGALGHQSGRDPISDGNDLAGMTTSFDEFEAASESFLPVLQDYYRENLGLQLISLLSFQSQVLYCRDEFAGLQDVEGKRIRTSGASQADFISYLGGSPIDMSFGEVQQALDQGVIDCGITGTLGGYTSHWYEGASYIYSLPINFGAQAYVANAEWWDGLPSEVREFLETEINALTDEMWALNRKENEEGLLCNSTGPCEWGEPAGLTLVEPTEEDYALQKTAFEEGVLPSWIERCGEECREGFAETIAPVLDIDMP</sequence>
<accession>A0A2T6ATR3</accession>
<comment type="similarity">
    <text evidence="2">Belongs to the bacterial solute-binding protein 7 family.</text>
</comment>
<evidence type="ECO:0000256" key="5">
    <source>
        <dbReference type="ARBA" id="ARBA00022764"/>
    </source>
</evidence>
<dbReference type="EMBL" id="QBKN01000013">
    <property type="protein sequence ID" value="PTX47210.1"/>
    <property type="molecule type" value="Genomic_DNA"/>
</dbReference>
<dbReference type="AlphaFoldDB" id="A0A2T6ATR3"/>
<gene>
    <name evidence="7" type="ORF">C8N44_11396</name>
</gene>
<evidence type="ECO:0000256" key="1">
    <source>
        <dbReference type="ARBA" id="ARBA00004418"/>
    </source>
</evidence>